<dbReference type="Proteomes" id="UP000537131">
    <property type="component" value="Unassembled WGS sequence"/>
</dbReference>
<evidence type="ECO:0000313" key="2">
    <source>
        <dbReference type="EMBL" id="NMM63542.1"/>
    </source>
</evidence>
<reference evidence="2 3" key="1">
    <citation type="submission" date="2020-04" db="EMBL/GenBank/DDBJ databases">
        <authorList>
            <person name="Doyle D.A."/>
        </authorList>
    </citation>
    <scope>NUCLEOTIDE SEQUENCE [LARGE SCALE GENOMIC DNA]</scope>
    <source>
        <strain evidence="2 3">P21</strain>
    </source>
</reference>
<sequence length="271" mass="29603">MIKTLKNKLFATLCVTALTLGAVTAASTFNSVQAADKTVYVDVEKNITGQDPILAPKAVTIDDSKTVLDATKQAAGSDNVASVPSYYGNYVTAFKDNTADFVYAYKDKIPVILYDTQKAYKQSIINDPTWLREKEYNGISGWMFTVNNAGTYTDTNKATQYYKGDTTLTNVPNGAVIRWEFSMASGADLGLDNAYLPTAAKADGYYDWNTSKYVAPFFPRANKTDLITKLATTAKPAIGTVNYTQYVNAENALKNLTISQDDVDDCVTALH</sequence>
<keyword evidence="3" id="KW-1185">Reference proteome</keyword>
<evidence type="ECO:0000313" key="3">
    <source>
        <dbReference type="Proteomes" id="UP000537131"/>
    </source>
</evidence>
<proteinExistence type="predicted"/>
<keyword evidence="1" id="KW-0732">Signal</keyword>
<organism evidence="2 3">
    <name type="scientific">Clostridium muellerianum</name>
    <dbReference type="NCBI Taxonomy" id="2716538"/>
    <lineage>
        <taxon>Bacteria</taxon>
        <taxon>Bacillati</taxon>
        <taxon>Bacillota</taxon>
        <taxon>Clostridia</taxon>
        <taxon>Eubacteriales</taxon>
        <taxon>Clostridiaceae</taxon>
        <taxon>Clostridium</taxon>
    </lineage>
</organism>
<evidence type="ECO:0000256" key="1">
    <source>
        <dbReference type="SAM" id="SignalP"/>
    </source>
</evidence>
<dbReference type="RefSeq" id="WP_169298139.1">
    <property type="nucleotide sequence ID" value="NZ_JABBNI010000024.1"/>
</dbReference>
<reference evidence="2 3" key="2">
    <citation type="submission" date="2020-06" db="EMBL/GenBank/DDBJ databases">
        <title>Complete Genome Sequence of Clostridium muelleri sp. nov. P21T, an Acid-Alcohol Producing Acetogen Isolated from Old Hay.</title>
        <authorList>
            <person name="Duncan K.E."/>
            <person name="Tanner R.S."/>
        </authorList>
    </citation>
    <scope>NUCLEOTIDE SEQUENCE [LARGE SCALE GENOMIC DNA]</scope>
    <source>
        <strain evidence="2 3">P21</strain>
    </source>
</reference>
<accession>A0A7Y0HPB3</accession>
<gene>
    <name evidence="2" type="ORF">HBE96_12825</name>
</gene>
<name>A0A7Y0HPB3_9CLOT</name>
<dbReference type="EMBL" id="JABBNI010000024">
    <property type="protein sequence ID" value="NMM63542.1"/>
    <property type="molecule type" value="Genomic_DNA"/>
</dbReference>
<dbReference type="AlphaFoldDB" id="A0A7Y0HPB3"/>
<feature type="chain" id="PRO_5030609572" evidence="1">
    <location>
        <begin position="35"/>
        <end position="271"/>
    </location>
</feature>
<feature type="signal peptide" evidence="1">
    <location>
        <begin position="1"/>
        <end position="34"/>
    </location>
</feature>
<protein>
    <submittedName>
        <fullName evidence="2">Uncharacterized protein</fullName>
    </submittedName>
</protein>
<comment type="caution">
    <text evidence="2">The sequence shown here is derived from an EMBL/GenBank/DDBJ whole genome shotgun (WGS) entry which is preliminary data.</text>
</comment>